<sequence length="256" mass="29624">MQQDNLEFWKNQALKYKNNIKAVNFDSNSEELEKLFLEKYIPDNKIVCDFGCGNGLNIINLAKQRPNSTFYGIDAVKEMIENANSQIQSLQNIKFLNLSATDNLSDKLQIKFDIIISKRLLINLKGDLKYKAINNIYKCLKQDGTYIMVEAFIEPLEKINKLRAALNLEPIQVHHFNEYLKNEFLDDIKDKFKIKEICDFNSIYYFISRVLNAANSSPNNPSYDSKLNQIALALSKTENLKIDGLSPEIMYIFKKL</sequence>
<keyword evidence="2" id="KW-1185">Reference proteome</keyword>
<keyword evidence="1" id="KW-0489">Methyltransferase</keyword>
<reference evidence="2" key="1">
    <citation type="submission" date="2016-09" db="EMBL/GenBank/DDBJ databases">
        <title>Comparative genomics of the Campylobacter concisus group.</title>
        <authorList>
            <person name="Miller W.G."/>
            <person name="Yee E."/>
            <person name="Chapman M.H."/>
            <person name="Huynh S."/>
            <person name="Bono J.L."/>
            <person name="On S.L.W."/>
            <person name="StLeger J."/>
            <person name="Foster G."/>
            <person name="Parker C.T."/>
        </authorList>
    </citation>
    <scope>NUCLEOTIDE SEQUENCE [LARGE SCALE GENOMIC DNA]</scope>
    <source>
        <strain evidence="2">RM18021</strain>
    </source>
</reference>
<dbReference type="KEGG" id="cpin:CPIN18020_0645"/>
<organism evidence="1 2">
    <name type="scientific">Campylobacter pinnipediorum subsp. caledonicus</name>
    <dbReference type="NCBI Taxonomy" id="1874362"/>
    <lineage>
        <taxon>Bacteria</taxon>
        <taxon>Pseudomonadati</taxon>
        <taxon>Campylobacterota</taxon>
        <taxon>Epsilonproteobacteria</taxon>
        <taxon>Campylobacterales</taxon>
        <taxon>Campylobacteraceae</taxon>
        <taxon>Campylobacter</taxon>
    </lineage>
</organism>
<evidence type="ECO:0000313" key="2">
    <source>
        <dbReference type="Proteomes" id="UP000190868"/>
    </source>
</evidence>
<dbReference type="AlphaFoldDB" id="A0A1S6U7M5"/>
<dbReference type="RefSeq" id="WP_078423121.1">
    <property type="nucleotide sequence ID" value="NZ_CP017018.1"/>
</dbReference>
<keyword evidence="1" id="KW-0808">Transferase</keyword>
<dbReference type="Pfam" id="PF13847">
    <property type="entry name" value="Methyltransf_31"/>
    <property type="match status" value="1"/>
</dbReference>
<dbReference type="PANTHER" id="PTHR45128">
    <property type="entry name" value="METHYLTRANSFERASE TYPE 11"/>
    <property type="match status" value="1"/>
</dbReference>
<dbReference type="GeneID" id="56566282"/>
<dbReference type="InterPro" id="IPR025714">
    <property type="entry name" value="Methyltranfer_dom"/>
</dbReference>
<dbReference type="InterPro" id="IPR029063">
    <property type="entry name" value="SAM-dependent_MTases_sf"/>
</dbReference>
<dbReference type="GO" id="GO:0032259">
    <property type="term" value="P:methylation"/>
    <property type="evidence" value="ECO:0007669"/>
    <property type="project" value="UniProtKB-KW"/>
</dbReference>
<dbReference type="GO" id="GO:0008168">
    <property type="term" value="F:methyltransferase activity"/>
    <property type="evidence" value="ECO:0007669"/>
    <property type="project" value="UniProtKB-KW"/>
</dbReference>
<dbReference type="CDD" id="cd02440">
    <property type="entry name" value="AdoMet_MTases"/>
    <property type="match status" value="1"/>
</dbReference>
<evidence type="ECO:0000313" key="1">
    <source>
        <dbReference type="EMBL" id="AQW87467.1"/>
    </source>
</evidence>
<dbReference type="Gene3D" id="3.40.50.150">
    <property type="entry name" value="Vaccinia Virus protein VP39"/>
    <property type="match status" value="1"/>
</dbReference>
<gene>
    <name evidence="1" type="ORF">CPIN18021_0649</name>
</gene>
<proteinExistence type="predicted"/>
<dbReference type="SUPFAM" id="SSF53335">
    <property type="entry name" value="S-adenosyl-L-methionine-dependent methyltransferases"/>
    <property type="match status" value="1"/>
</dbReference>
<accession>A0A1S6U7M5</accession>
<dbReference type="Proteomes" id="UP000190868">
    <property type="component" value="Chromosome"/>
</dbReference>
<dbReference type="InterPro" id="IPR053173">
    <property type="entry name" value="SAM-binding_MTase"/>
</dbReference>
<dbReference type="EMBL" id="CP017258">
    <property type="protein sequence ID" value="AQW87467.1"/>
    <property type="molecule type" value="Genomic_DNA"/>
</dbReference>
<name>A0A1S6U7M5_9BACT</name>
<protein>
    <submittedName>
        <fullName evidence="1">SAM-dependent methyltransferase</fullName>
    </submittedName>
</protein>